<sequence>ADYDWRRPFGDEGEGEQVADESPGGSPPTLQGLQLEVTPGSLLAVCGEVGCGKSSLLAALLGELQPLRSRTSASQSAASPSSSAPSSSSSSPSAAARGAG</sequence>
<feature type="domain" description="ABC transporter" evidence="2">
    <location>
        <begin position="30"/>
        <end position="71"/>
    </location>
</feature>
<feature type="region of interest" description="Disordered" evidence="1">
    <location>
        <begin position="68"/>
        <end position="100"/>
    </location>
</feature>
<dbReference type="InterPro" id="IPR027417">
    <property type="entry name" value="P-loop_NTPase"/>
</dbReference>
<dbReference type="Proteomes" id="UP001054857">
    <property type="component" value="Unassembled WGS sequence"/>
</dbReference>
<feature type="non-terminal residue" evidence="3">
    <location>
        <position position="100"/>
    </location>
</feature>
<evidence type="ECO:0000256" key="1">
    <source>
        <dbReference type="SAM" id="MobiDB-lite"/>
    </source>
</evidence>
<accession>A0AAD3DFM6</accession>
<organism evidence="3 4">
    <name type="scientific">Astrephomene gubernaculifera</name>
    <dbReference type="NCBI Taxonomy" id="47775"/>
    <lineage>
        <taxon>Eukaryota</taxon>
        <taxon>Viridiplantae</taxon>
        <taxon>Chlorophyta</taxon>
        <taxon>core chlorophytes</taxon>
        <taxon>Chlorophyceae</taxon>
        <taxon>CS clade</taxon>
        <taxon>Chlamydomonadales</taxon>
        <taxon>Astrephomenaceae</taxon>
        <taxon>Astrephomene</taxon>
    </lineage>
</organism>
<protein>
    <recommendedName>
        <fullName evidence="2">ABC transporter domain-containing protein</fullName>
    </recommendedName>
</protein>
<feature type="compositionally biased region" description="Basic and acidic residues" evidence="1">
    <location>
        <begin position="1"/>
        <end position="10"/>
    </location>
</feature>
<reference evidence="3 4" key="1">
    <citation type="journal article" date="2021" name="Sci. Rep.">
        <title>Genome sequencing of the multicellular alga Astrephomene provides insights into convergent evolution of germ-soma differentiation.</title>
        <authorList>
            <person name="Yamashita S."/>
            <person name="Yamamoto K."/>
            <person name="Matsuzaki R."/>
            <person name="Suzuki S."/>
            <person name="Yamaguchi H."/>
            <person name="Hirooka S."/>
            <person name="Minakuchi Y."/>
            <person name="Miyagishima S."/>
            <person name="Kawachi M."/>
            <person name="Toyoda A."/>
            <person name="Nozaki H."/>
        </authorList>
    </citation>
    <scope>NUCLEOTIDE SEQUENCE [LARGE SCALE GENOMIC DNA]</scope>
    <source>
        <strain evidence="3 4">NIES-4017</strain>
    </source>
</reference>
<dbReference type="AlphaFoldDB" id="A0AAD3DFM6"/>
<dbReference type="Pfam" id="PF00005">
    <property type="entry name" value="ABC_tran"/>
    <property type="match status" value="1"/>
</dbReference>
<dbReference type="GO" id="GO:0005524">
    <property type="term" value="F:ATP binding"/>
    <property type="evidence" value="ECO:0007669"/>
    <property type="project" value="InterPro"/>
</dbReference>
<evidence type="ECO:0000313" key="3">
    <source>
        <dbReference type="EMBL" id="GFR40949.1"/>
    </source>
</evidence>
<comment type="caution">
    <text evidence="3">The sequence shown here is derived from an EMBL/GenBank/DDBJ whole genome shotgun (WGS) entry which is preliminary data.</text>
</comment>
<evidence type="ECO:0000313" key="4">
    <source>
        <dbReference type="Proteomes" id="UP001054857"/>
    </source>
</evidence>
<evidence type="ECO:0000259" key="2">
    <source>
        <dbReference type="Pfam" id="PF00005"/>
    </source>
</evidence>
<feature type="compositionally biased region" description="Low complexity" evidence="1">
    <location>
        <begin position="72"/>
        <end position="100"/>
    </location>
</feature>
<dbReference type="InterPro" id="IPR003439">
    <property type="entry name" value="ABC_transporter-like_ATP-bd"/>
</dbReference>
<name>A0AAD3DFM6_9CHLO</name>
<proteinExistence type="predicted"/>
<gene>
    <name evidence="3" type="ORF">Agub_g1613</name>
</gene>
<feature type="non-terminal residue" evidence="3">
    <location>
        <position position="1"/>
    </location>
</feature>
<feature type="region of interest" description="Disordered" evidence="1">
    <location>
        <begin position="1"/>
        <end position="33"/>
    </location>
</feature>
<dbReference type="Gene3D" id="3.40.50.300">
    <property type="entry name" value="P-loop containing nucleotide triphosphate hydrolases"/>
    <property type="match status" value="1"/>
</dbReference>
<dbReference type="SUPFAM" id="SSF52540">
    <property type="entry name" value="P-loop containing nucleoside triphosphate hydrolases"/>
    <property type="match status" value="1"/>
</dbReference>
<dbReference type="EMBL" id="BMAR01000001">
    <property type="protein sequence ID" value="GFR40949.1"/>
    <property type="molecule type" value="Genomic_DNA"/>
</dbReference>
<keyword evidence="4" id="KW-1185">Reference proteome</keyword>
<dbReference type="GO" id="GO:0016887">
    <property type="term" value="F:ATP hydrolysis activity"/>
    <property type="evidence" value="ECO:0007669"/>
    <property type="project" value="InterPro"/>
</dbReference>